<feature type="region of interest" description="Disordered" evidence="2">
    <location>
        <begin position="1"/>
        <end position="24"/>
    </location>
</feature>
<organism evidence="4 5">
    <name type="scientific">Haloferax larsenii</name>
    <dbReference type="NCBI Taxonomy" id="302484"/>
    <lineage>
        <taxon>Archaea</taxon>
        <taxon>Methanobacteriati</taxon>
        <taxon>Methanobacteriota</taxon>
        <taxon>Stenosarchaea group</taxon>
        <taxon>Halobacteria</taxon>
        <taxon>Halobacteriales</taxon>
        <taxon>Haloferacaceae</taxon>
        <taxon>Haloferax</taxon>
    </lineage>
</organism>
<reference evidence="4" key="1">
    <citation type="submission" date="2021-07" db="EMBL/GenBank/DDBJ databases">
        <title>Studies on halocins as antimicrobial molecules from haloarchaea.</title>
        <authorList>
            <person name="Kumar S."/>
            <person name="Khare S.K."/>
        </authorList>
    </citation>
    <scope>NUCLEOTIDE SEQUENCE</scope>
    <source>
        <strain evidence="4">NCIM 5678</strain>
    </source>
</reference>
<gene>
    <name evidence="4" type="ORF">KU306_15440</name>
</gene>
<keyword evidence="1" id="KW-0238">DNA-binding</keyword>
<dbReference type="PANTHER" id="PTHR30405">
    <property type="entry name" value="TRANSPOSASE"/>
    <property type="match status" value="1"/>
</dbReference>
<dbReference type="NCBIfam" id="TIGR01766">
    <property type="entry name" value="IS200/IS605 family accessory protein TnpB-like domain"/>
    <property type="match status" value="1"/>
</dbReference>
<feature type="domain" description="Cas12f1-like TNB" evidence="3">
    <location>
        <begin position="298"/>
        <end position="365"/>
    </location>
</feature>
<protein>
    <submittedName>
        <fullName evidence="4">Transposase</fullName>
    </submittedName>
</protein>
<sequence length="430" mass="49107">MTATATKTLQATLAPPTAHKERRLQRTVATYRRALSESFESGATTQTAVNDVVTPYTLTSYAKDALKNYVPKLRDTYNASELKDDHPVRFTNPGWRLDHSDERRHEFCWRVPQAGRGNAFWIPLRINPAQRELWGDLLDGDLLDGDVTVGEFRLQEHRTNWVLHVTVEYEVAEPTEPDGPMYIGFDIGESKLLTGCALRDGTPTQPYIYDGGRARHLRKEMFTTLRRLQERDAEWRIQERFDHYQNALTDIVEKASREAVEYAQQFENPVIVLEDLSYIREHLDYGKWMNRRLHNWAFARLTGRIEDKARDAGICVRFVNPSYTSQTCHECGHIGSRSSQAMFRCTNDECWVTEYQADINASVNIARRVNPWGERCALKPYTDDSPQDGSACDSTTGHCEQSRQSRQTTLGDFSSETSDDEASLVGSPAL</sequence>
<evidence type="ECO:0000313" key="4">
    <source>
        <dbReference type="EMBL" id="UVE50271.1"/>
    </source>
</evidence>
<dbReference type="EMBL" id="CP078063">
    <property type="protein sequence ID" value="UVE50271.1"/>
    <property type="molecule type" value="Genomic_DNA"/>
</dbReference>
<feature type="compositionally biased region" description="Polar residues" evidence="2">
    <location>
        <begin position="392"/>
        <end position="416"/>
    </location>
</feature>
<dbReference type="GeneID" id="74530330"/>
<evidence type="ECO:0000256" key="1">
    <source>
        <dbReference type="ARBA" id="ARBA00023125"/>
    </source>
</evidence>
<feature type="region of interest" description="Disordered" evidence="2">
    <location>
        <begin position="380"/>
        <end position="430"/>
    </location>
</feature>
<dbReference type="InterPro" id="IPR010095">
    <property type="entry name" value="Cas12f1-like_TNB"/>
</dbReference>
<keyword evidence="5" id="KW-1185">Reference proteome</keyword>
<name>A0ABY5RD74_HALLR</name>
<dbReference type="PANTHER" id="PTHR30405:SF21">
    <property type="entry name" value="TRANSPOSASE-RELATED"/>
    <property type="match status" value="1"/>
</dbReference>
<dbReference type="InterPro" id="IPR051399">
    <property type="entry name" value="RNA-guided_DNA_endo/Transpos"/>
</dbReference>
<evidence type="ECO:0000259" key="3">
    <source>
        <dbReference type="Pfam" id="PF07282"/>
    </source>
</evidence>
<dbReference type="Pfam" id="PF07282">
    <property type="entry name" value="Cas12f1-like_TNB"/>
    <property type="match status" value="1"/>
</dbReference>
<feature type="compositionally biased region" description="Low complexity" evidence="2">
    <location>
        <begin position="1"/>
        <end position="17"/>
    </location>
</feature>
<evidence type="ECO:0000256" key="2">
    <source>
        <dbReference type="SAM" id="MobiDB-lite"/>
    </source>
</evidence>
<dbReference type="Proteomes" id="UP001058330">
    <property type="component" value="Chromosome"/>
</dbReference>
<proteinExistence type="predicted"/>
<dbReference type="NCBIfam" id="NF040570">
    <property type="entry name" value="guided_TnpB"/>
    <property type="match status" value="1"/>
</dbReference>
<accession>A0ABY5RD74</accession>
<evidence type="ECO:0000313" key="5">
    <source>
        <dbReference type="Proteomes" id="UP001058330"/>
    </source>
</evidence>
<dbReference type="RefSeq" id="WP_258302452.1">
    <property type="nucleotide sequence ID" value="NZ_CP078063.1"/>
</dbReference>